<dbReference type="Proteomes" id="UP000199334">
    <property type="component" value="Unassembled WGS sequence"/>
</dbReference>
<gene>
    <name evidence="2" type="ORF">SAMN05216498_2870</name>
</gene>
<evidence type="ECO:0000313" key="3">
    <source>
        <dbReference type="Proteomes" id="UP000199334"/>
    </source>
</evidence>
<dbReference type="AlphaFoldDB" id="A0A1H0DH02"/>
<dbReference type="PANTHER" id="PTHR39174">
    <property type="entry name" value="INNER MEMBRANE PROTEIN-RELATED"/>
    <property type="match status" value="1"/>
</dbReference>
<keyword evidence="1" id="KW-1133">Transmembrane helix</keyword>
<dbReference type="Pfam" id="PF06196">
    <property type="entry name" value="DUF997"/>
    <property type="match status" value="1"/>
</dbReference>
<feature type="transmembrane region" description="Helical" evidence="1">
    <location>
        <begin position="57"/>
        <end position="81"/>
    </location>
</feature>
<protein>
    <submittedName>
        <fullName evidence="2">Uncharacterized membrane protein YhdT</fullName>
    </submittedName>
</protein>
<name>A0A1H0DH02_9BACI</name>
<dbReference type="STRING" id="237069.SAMN05216498_2870"/>
<keyword evidence="1" id="KW-0472">Membrane</keyword>
<organism evidence="2 3">
    <name type="scientific">Tenuibacillus multivorans</name>
    <dbReference type="NCBI Taxonomy" id="237069"/>
    <lineage>
        <taxon>Bacteria</taxon>
        <taxon>Bacillati</taxon>
        <taxon>Bacillota</taxon>
        <taxon>Bacilli</taxon>
        <taxon>Bacillales</taxon>
        <taxon>Bacillaceae</taxon>
        <taxon>Tenuibacillus</taxon>
    </lineage>
</organism>
<sequence>MGKSNKPEDKRFRIAHNEAIIGVVLAIINFLWWYGFAYELGNKPPDEYTYILGFPAWFFWSCIVGFFVMVGLVIFVVKYLLTDVPLDDDGGEEQR</sequence>
<dbReference type="RefSeq" id="WP_093857274.1">
    <property type="nucleotide sequence ID" value="NZ_BJVZ01000004.1"/>
</dbReference>
<evidence type="ECO:0000313" key="2">
    <source>
        <dbReference type="EMBL" id="SDN69442.1"/>
    </source>
</evidence>
<keyword evidence="3" id="KW-1185">Reference proteome</keyword>
<dbReference type="InterPro" id="IPR010398">
    <property type="entry name" value="DUF997"/>
</dbReference>
<proteinExistence type="predicted"/>
<dbReference type="PANTHER" id="PTHR39174:SF1">
    <property type="entry name" value="INNER MEMBRANE PROTEIN"/>
    <property type="match status" value="1"/>
</dbReference>
<dbReference type="OrthoDB" id="1752893at2"/>
<feature type="transmembrane region" description="Helical" evidence="1">
    <location>
        <begin position="20"/>
        <end position="37"/>
    </location>
</feature>
<accession>A0A1H0DH02</accession>
<evidence type="ECO:0000256" key="1">
    <source>
        <dbReference type="SAM" id="Phobius"/>
    </source>
</evidence>
<keyword evidence="1" id="KW-0812">Transmembrane</keyword>
<dbReference type="EMBL" id="FNIG01000007">
    <property type="protein sequence ID" value="SDN69442.1"/>
    <property type="molecule type" value="Genomic_DNA"/>
</dbReference>
<reference evidence="2 3" key="1">
    <citation type="submission" date="2016-10" db="EMBL/GenBank/DDBJ databases">
        <authorList>
            <person name="de Groot N.N."/>
        </authorList>
    </citation>
    <scope>NUCLEOTIDE SEQUENCE [LARGE SCALE GENOMIC DNA]</scope>
    <source>
        <strain evidence="2 3">CGMCC 1.3442</strain>
    </source>
</reference>